<dbReference type="Proteomes" id="UP000030653">
    <property type="component" value="Unassembled WGS sequence"/>
</dbReference>
<keyword evidence="2" id="KW-0472">Membrane</keyword>
<feature type="transmembrane region" description="Helical" evidence="2">
    <location>
        <begin position="12"/>
        <end position="37"/>
    </location>
</feature>
<sequence length="345" mass="37831">MAPSTVVGTAYMTFFGGLSAWGLYGLYFGLFNVSMYILCFRSTHRRRNIFLITATIAIFLFSTIDIIIESNSLLIGFFDTTTALQRDQHFAGGGDWTYAFQDAAQLTNMLVADVVLLYRVWAVWGRRRSIIAFNTLLWLATLGKSSSRTSRSFADYLLACSIRVIQLEAYVVESVTHAAALYVLNNWAIATQALTFSQNVIATCLIALRLWALDHRATTMQRGKLMPIVLIVVESGAIYTSLLLANIVVSSLLNWAVLFVTQLISPIIGITFSLITVRVGLGLASEGTPAASAGESMSSGFVDVTFGDPTDNTERGRPRDDAASADEEGISPETRQNSEKSWKAQ</sequence>
<dbReference type="HOGENOM" id="CLU_044614_3_3_1"/>
<dbReference type="GeneID" id="63685695"/>
<reference evidence="3 4" key="1">
    <citation type="journal article" date="2012" name="Science">
        <title>The Paleozoic origin of enzymatic lignin decomposition reconstructed from 31 fungal genomes.</title>
        <authorList>
            <person name="Floudas D."/>
            <person name="Binder M."/>
            <person name="Riley R."/>
            <person name="Barry K."/>
            <person name="Blanchette R.A."/>
            <person name="Henrissat B."/>
            <person name="Martinez A.T."/>
            <person name="Otillar R."/>
            <person name="Spatafora J.W."/>
            <person name="Yadav J.S."/>
            <person name="Aerts A."/>
            <person name="Benoit I."/>
            <person name="Boyd A."/>
            <person name="Carlson A."/>
            <person name="Copeland A."/>
            <person name="Coutinho P.M."/>
            <person name="de Vries R.P."/>
            <person name="Ferreira P."/>
            <person name="Findley K."/>
            <person name="Foster B."/>
            <person name="Gaskell J."/>
            <person name="Glotzer D."/>
            <person name="Gorecki P."/>
            <person name="Heitman J."/>
            <person name="Hesse C."/>
            <person name="Hori C."/>
            <person name="Igarashi K."/>
            <person name="Jurgens J.A."/>
            <person name="Kallen N."/>
            <person name="Kersten P."/>
            <person name="Kohler A."/>
            <person name="Kuees U."/>
            <person name="Kumar T.K.A."/>
            <person name="Kuo A."/>
            <person name="LaButti K."/>
            <person name="Larrondo L.F."/>
            <person name="Lindquist E."/>
            <person name="Ling A."/>
            <person name="Lombard V."/>
            <person name="Lucas S."/>
            <person name="Lundell T."/>
            <person name="Martin R."/>
            <person name="McLaughlin D.J."/>
            <person name="Morgenstern I."/>
            <person name="Morin E."/>
            <person name="Murat C."/>
            <person name="Nagy L.G."/>
            <person name="Nolan M."/>
            <person name="Ohm R.A."/>
            <person name="Patyshakuliyeva A."/>
            <person name="Rokas A."/>
            <person name="Ruiz-Duenas F.J."/>
            <person name="Sabat G."/>
            <person name="Salamov A."/>
            <person name="Samejima M."/>
            <person name="Schmutz J."/>
            <person name="Slot J.C."/>
            <person name="St John F."/>
            <person name="Stenlid J."/>
            <person name="Sun H."/>
            <person name="Sun S."/>
            <person name="Syed K."/>
            <person name="Tsang A."/>
            <person name="Wiebenga A."/>
            <person name="Young D."/>
            <person name="Pisabarro A."/>
            <person name="Eastwood D.C."/>
            <person name="Martin F."/>
            <person name="Cullen D."/>
            <person name="Grigoriev I.V."/>
            <person name="Hibbett D.S."/>
        </authorList>
    </citation>
    <scope>NUCLEOTIDE SEQUENCE [LARGE SCALE GENOMIC DNA]</scope>
    <source>
        <strain evidence="3 4">DJM-731 SS1</strain>
    </source>
</reference>
<feature type="transmembrane region" description="Helical" evidence="2">
    <location>
        <begin position="49"/>
        <end position="68"/>
    </location>
</feature>
<dbReference type="OrthoDB" id="3346544at2759"/>
<proteinExistence type="predicted"/>
<keyword evidence="4" id="KW-1185">Reference proteome</keyword>
<protein>
    <submittedName>
        <fullName evidence="3">Uncharacterized protein</fullName>
    </submittedName>
</protein>
<dbReference type="RefSeq" id="XP_040625250.1">
    <property type="nucleotide sequence ID" value="XM_040770633.1"/>
</dbReference>
<keyword evidence="2" id="KW-1133">Transmembrane helix</keyword>
<feature type="region of interest" description="Disordered" evidence="1">
    <location>
        <begin position="290"/>
        <end position="345"/>
    </location>
</feature>
<evidence type="ECO:0000313" key="3">
    <source>
        <dbReference type="EMBL" id="EJT98352.1"/>
    </source>
</evidence>
<feature type="compositionally biased region" description="Basic and acidic residues" evidence="1">
    <location>
        <begin position="312"/>
        <end position="322"/>
    </location>
</feature>
<gene>
    <name evidence="3" type="ORF">DACRYDRAFT_118648</name>
</gene>
<organism evidence="3 4">
    <name type="scientific">Dacryopinax primogenitus (strain DJM 731)</name>
    <name type="common">Brown rot fungus</name>
    <dbReference type="NCBI Taxonomy" id="1858805"/>
    <lineage>
        <taxon>Eukaryota</taxon>
        <taxon>Fungi</taxon>
        <taxon>Dikarya</taxon>
        <taxon>Basidiomycota</taxon>
        <taxon>Agaricomycotina</taxon>
        <taxon>Dacrymycetes</taxon>
        <taxon>Dacrymycetales</taxon>
        <taxon>Dacrymycetaceae</taxon>
        <taxon>Dacryopinax</taxon>
    </lineage>
</organism>
<evidence type="ECO:0000256" key="1">
    <source>
        <dbReference type="SAM" id="MobiDB-lite"/>
    </source>
</evidence>
<feature type="transmembrane region" description="Helical" evidence="2">
    <location>
        <begin position="225"/>
        <end position="249"/>
    </location>
</feature>
<dbReference type="STRING" id="1858805.M5G3L6"/>
<dbReference type="EMBL" id="JH795873">
    <property type="protein sequence ID" value="EJT98352.1"/>
    <property type="molecule type" value="Genomic_DNA"/>
</dbReference>
<keyword evidence="2" id="KW-0812">Transmembrane</keyword>
<accession>M5G3L6</accession>
<dbReference type="OMA" id="SITPMIL"/>
<evidence type="ECO:0000313" key="4">
    <source>
        <dbReference type="Proteomes" id="UP000030653"/>
    </source>
</evidence>
<feature type="compositionally biased region" description="Basic and acidic residues" evidence="1">
    <location>
        <begin position="336"/>
        <end position="345"/>
    </location>
</feature>
<feature type="transmembrane region" description="Helical" evidence="2">
    <location>
        <begin position="103"/>
        <end position="121"/>
    </location>
</feature>
<evidence type="ECO:0000256" key="2">
    <source>
        <dbReference type="SAM" id="Phobius"/>
    </source>
</evidence>
<name>M5G3L6_DACPD</name>
<feature type="transmembrane region" description="Helical" evidence="2">
    <location>
        <begin position="255"/>
        <end position="277"/>
    </location>
</feature>
<dbReference type="AlphaFoldDB" id="M5G3L6"/>